<dbReference type="PROSITE" id="PS51546">
    <property type="entry name" value="PI3K_RBD"/>
    <property type="match status" value="1"/>
</dbReference>
<gene>
    <name evidence="2" type="ORF">Ciccas_004840</name>
</gene>
<dbReference type="AlphaFoldDB" id="A0ABD2QAS3"/>
<dbReference type="Pfam" id="PF00794">
    <property type="entry name" value="PI3K_rbd"/>
    <property type="match status" value="1"/>
</dbReference>
<accession>A0ABD2QAS3</accession>
<reference evidence="2 3" key="1">
    <citation type="submission" date="2024-11" db="EMBL/GenBank/DDBJ databases">
        <title>Adaptive evolution of stress response genes in parasites aligns with host niche diversity.</title>
        <authorList>
            <person name="Hahn C."/>
            <person name="Resl P."/>
        </authorList>
    </citation>
    <scope>NUCLEOTIDE SEQUENCE [LARGE SCALE GENOMIC DNA]</scope>
    <source>
        <strain evidence="2">EGGRZ-B1_66</strain>
        <tissue evidence="2">Body</tissue>
    </source>
</reference>
<keyword evidence="3" id="KW-1185">Reference proteome</keyword>
<dbReference type="EMBL" id="JBJKFK010000528">
    <property type="protein sequence ID" value="KAL3316513.1"/>
    <property type="molecule type" value="Genomic_DNA"/>
</dbReference>
<evidence type="ECO:0000313" key="3">
    <source>
        <dbReference type="Proteomes" id="UP001626550"/>
    </source>
</evidence>
<dbReference type="Proteomes" id="UP001626550">
    <property type="component" value="Unassembled WGS sequence"/>
</dbReference>
<evidence type="ECO:0000313" key="2">
    <source>
        <dbReference type="EMBL" id="KAL3316513.1"/>
    </source>
</evidence>
<dbReference type="Gene3D" id="3.10.20.90">
    <property type="entry name" value="Phosphatidylinositol 3-kinase Catalytic Subunit, Chain A, domain 1"/>
    <property type="match status" value="1"/>
</dbReference>
<proteinExistence type="predicted"/>
<organism evidence="2 3">
    <name type="scientific">Cichlidogyrus casuarinus</name>
    <dbReference type="NCBI Taxonomy" id="1844966"/>
    <lineage>
        <taxon>Eukaryota</taxon>
        <taxon>Metazoa</taxon>
        <taxon>Spiralia</taxon>
        <taxon>Lophotrochozoa</taxon>
        <taxon>Platyhelminthes</taxon>
        <taxon>Monogenea</taxon>
        <taxon>Monopisthocotylea</taxon>
        <taxon>Dactylogyridea</taxon>
        <taxon>Ancyrocephalidae</taxon>
        <taxon>Cichlidogyrus</taxon>
    </lineage>
</organism>
<evidence type="ECO:0000259" key="1">
    <source>
        <dbReference type="PROSITE" id="PS51546"/>
    </source>
</evidence>
<dbReference type="InterPro" id="IPR000341">
    <property type="entry name" value="PI3K_Ras-bd_dom"/>
</dbReference>
<feature type="domain" description="PI3K-RBD" evidence="1">
    <location>
        <begin position="226"/>
        <end position="315"/>
    </location>
</feature>
<protein>
    <recommendedName>
        <fullName evidence="1">PI3K-RBD domain-containing protein</fullName>
    </recommendedName>
</protein>
<sequence>MEDLITFEDENQNWRLDNFDPYSQFALEQNRRLDISSQREQAAIAPLLDPPVMRFPRQNALPAASPVSGVPKSCINDPSVPRADYFPQIDRGFVRNRPLPPRPRNFENNAMIESPAFHSFDSHGQINTFIDNLTHYYCESVVNNLIDSRRDFVYLTSLVYSQVSSQRVDYPPELNPDIFIDWYKSGASSVSHILCKNASWLGPDQAKIPEVRIKLSYNSNWLFDKDDDANVNGHWIVDQEQIIPKCSFIIDPFSTRGSDLIAFTSLDIDNLDASKFRLRILGRMEFINPYARLSQHLYIRFCHRMARDIHLVLEPNNSRGALTWPITSFPKLIQFSNEFPSFYRCPSLK</sequence>
<dbReference type="SUPFAM" id="SSF54236">
    <property type="entry name" value="Ubiquitin-like"/>
    <property type="match status" value="1"/>
</dbReference>
<comment type="caution">
    <text evidence="2">The sequence shown here is derived from an EMBL/GenBank/DDBJ whole genome shotgun (WGS) entry which is preliminary data.</text>
</comment>
<dbReference type="InterPro" id="IPR029071">
    <property type="entry name" value="Ubiquitin-like_domsf"/>
</dbReference>
<name>A0ABD2QAS3_9PLAT</name>